<dbReference type="Pfam" id="PF20150">
    <property type="entry name" value="2EXR"/>
    <property type="match status" value="1"/>
</dbReference>
<evidence type="ECO:0000259" key="2">
    <source>
        <dbReference type="Pfam" id="PF20150"/>
    </source>
</evidence>
<evidence type="ECO:0000256" key="1">
    <source>
        <dbReference type="SAM" id="MobiDB-lite"/>
    </source>
</evidence>
<dbReference type="AlphaFoldDB" id="A0AAE0TXM6"/>
<reference evidence="3" key="1">
    <citation type="journal article" date="2023" name="Mol. Phylogenet. Evol.">
        <title>Genome-scale phylogeny and comparative genomics of the fungal order Sordariales.</title>
        <authorList>
            <person name="Hensen N."/>
            <person name="Bonometti L."/>
            <person name="Westerberg I."/>
            <person name="Brannstrom I.O."/>
            <person name="Guillou S."/>
            <person name="Cros-Aarteil S."/>
            <person name="Calhoun S."/>
            <person name="Haridas S."/>
            <person name="Kuo A."/>
            <person name="Mondo S."/>
            <person name="Pangilinan J."/>
            <person name="Riley R."/>
            <person name="LaButti K."/>
            <person name="Andreopoulos B."/>
            <person name="Lipzen A."/>
            <person name="Chen C."/>
            <person name="Yan M."/>
            <person name="Daum C."/>
            <person name="Ng V."/>
            <person name="Clum A."/>
            <person name="Steindorff A."/>
            <person name="Ohm R.A."/>
            <person name="Martin F."/>
            <person name="Silar P."/>
            <person name="Natvig D.O."/>
            <person name="Lalanne C."/>
            <person name="Gautier V."/>
            <person name="Ament-Velasquez S.L."/>
            <person name="Kruys A."/>
            <person name="Hutchinson M.I."/>
            <person name="Powell A.J."/>
            <person name="Barry K."/>
            <person name="Miller A.N."/>
            <person name="Grigoriev I.V."/>
            <person name="Debuchy R."/>
            <person name="Gladieux P."/>
            <person name="Hiltunen Thoren M."/>
            <person name="Johannesson H."/>
        </authorList>
    </citation>
    <scope>NUCLEOTIDE SEQUENCE</scope>
    <source>
        <strain evidence="3">CBS 958.72</strain>
    </source>
</reference>
<evidence type="ECO:0000313" key="3">
    <source>
        <dbReference type="EMBL" id="KAK3383289.1"/>
    </source>
</evidence>
<reference evidence="3" key="2">
    <citation type="submission" date="2023-06" db="EMBL/GenBank/DDBJ databases">
        <authorList>
            <consortium name="Lawrence Berkeley National Laboratory"/>
            <person name="Haridas S."/>
            <person name="Hensen N."/>
            <person name="Bonometti L."/>
            <person name="Westerberg I."/>
            <person name="Brannstrom I.O."/>
            <person name="Guillou S."/>
            <person name="Cros-Aarteil S."/>
            <person name="Calhoun S."/>
            <person name="Kuo A."/>
            <person name="Mondo S."/>
            <person name="Pangilinan J."/>
            <person name="Riley R."/>
            <person name="Labutti K."/>
            <person name="Andreopoulos B."/>
            <person name="Lipzen A."/>
            <person name="Chen C."/>
            <person name="Yanf M."/>
            <person name="Daum C."/>
            <person name="Ng V."/>
            <person name="Clum A."/>
            <person name="Steindorff A."/>
            <person name="Ohm R."/>
            <person name="Martin F."/>
            <person name="Silar P."/>
            <person name="Natvig D."/>
            <person name="Lalanne C."/>
            <person name="Gautier V."/>
            <person name="Ament-Velasquez S.L."/>
            <person name="Kruys A."/>
            <person name="Hutchinson M.I."/>
            <person name="Powell A.J."/>
            <person name="Barry K."/>
            <person name="Miller A.N."/>
            <person name="Grigoriev I.V."/>
            <person name="Debuchy R."/>
            <person name="Gladieux P."/>
            <person name="Thoren M.H."/>
            <person name="Johannesson H."/>
        </authorList>
    </citation>
    <scope>NUCLEOTIDE SEQUENCE</scope>
    <source>
        <strain evidence="3">CBS 958.72</strain>
    </source>
</reference>
<feature type="region of interest" description="Disordered" evidence="1">
    <location>
        <begin position="1"/>
        <end position="23"/>
    </location>
</feature>
<gene>
    <name evidence="3" type="ORF">B0T24DRAFT_43476</name>
</gene>
<protein>
    <recommendedName>
        <fullName evidence="2">2EXR domain-containing protein</fullName>
    </recommendedName>
</protein>
<organism evidence="3 4">
    <name type="scientific">Lasiosphaeria ovina</name>
    <dbReference type="NCBI Taxonomy" id="92902"/>
    <lineage>
        <taxon>Eukaryota</taxon>
        <taxon>Fungi</taxon>
        <taxon>Dikarya</taxon>
        <taxon>Ascomycota</taxon>
        <taxon>Pezizomycotina</taxon>
        <taxon>Sordariomycetes</taxon>
        <taxon>Sordariomycetidae</taxon>
        <taxon>Sordariales</taxon>
        <taxon>Lasiosphaeriaceae</taxon>
        <taxon>Lasiosphaeria</taxon>
    </lineage>
</organism>
<dbReference type="InterPro" id="IPR045518">
    <property type="entry name" value="2EXR"/>
</dbReference>
<comment type="caution">
    <text evidence="3">The sequence shown here is derived from an EMBL/GenBank/DDBJ whole genome shotgun (WGS) entry which is preliminary data.</text>
</comment>
<accession>A0AAE0TXM6</accession>
<feature type="domain" description="2EXR" evidence="2">
    <location>
        <begin position="42"/>
        <end position="115"/>
    </location>
</feature>
<evidence type="ECO:0000313" key="4">
    <source>
        <dbReference type="Proteomes" id="UP001287356"/>
    </source>
</evidence>
<keyword evidence="4" id="KW-1185">Reference proteome</keyword>
<proteinExistence type="predicted"/>
<name>A0AAE0TXM6_9PEZI</name>
<sequence>MLDSSRPGPRPDPDSLPTITTDSDERALGTLQHDSARPSLARLPFEIQSMIFEVASGRQVFFVEADDDDLIFMDPNQKVLAHVCRLSREIYTKGKSMCFDTARIPFWVNPREDIFYLHVDRTPPTLQQQHFPYITLRRDAQMGLQQLSLSRDKRSMIQNVAVDLQYMGEYPRRNAAIRLWGLFPSIKMLHLFVPRGPIQSPAPVWTADNLVLQPISFSQIVAPPGQQREMFYTVMYHIKKTFSLIMLADNGANGLTTAPQVCGHVAYIREP</sequence>
<dbReference type="Proteomes" id="UP001287356">
    <property type="component" value="Unassembled WGS sequence"/>
</dbReference>
<dbReference type="EMBL" id="JAULSN010000001">
    <property type="protein sequence ID" value="KAK3383289.1"/>
    <property type="molecule type" value="Genomic_DNA"/>
</dbReference>